<keyword evidence="1" id="KW-0175">Coiled coil</keyword>
<reference evidence="2 3" key="1">
    <citation type="submission" date="2016-01" db="EMBL/GenBank/DDBJ databases">
        <title>Highly variable Streptococcus oralis are common among viridans streptococci isolated from primates.</title>
        <authorList>
            <person name="Denapaite D."/>
            <person name="Rieger M."/>
            <person name="Koendgen S."/>
            <person name="Brueckner R."/>
            <person name="Ochigava I."/>
            <person name="Kappeler P."/>
            <person name="Maetz-Rensing K."/>
            <person name="Leendertz F."/>
            <person name="Hakenbeck R."/>
        </authorList>
    </citation>
    <scope>NUCLEOTIDE SEQUENCE [LARGE SCALE GENOMIC DNA]</scope>
    <source>
        <strain evidence="2 3">DD02</strain>
    </source>
</reference>
<proteinExistence type="predicted"/>
<feature type="coiled-coil region" evidence="1">
    <location>
        <begin position="30"/>
        <end position="57"/>
    </location>
</feature>
<organism evidence="2 3">
    <name type="scientific">Streptococcus gallolyticus</name>
    <dbReference type="NCBI Taxonomy" id="315405"/>
    <lineage>
        <taxon>Bacteria</taxon>
        <taxon>Bacillati</taxon>
        <taxon>Bacillota</taxon>
        <taxon>Bacilli</taxon>
        <taxon>Lactobacillales</taxon>
        <taxon>Streptococcaceae</taxon>
        <taxon>Streptococcus</taxon>
    </lineage>
</organism>
<evidence type="ECO:0000313" key="3">
    <source>
        <dbReference type="Proteomes" id="UP000070198"/>
    </source>
</evidence>
<sequence>MIILEDDFEQSYYDRTSDYLNLAIEYGEIINQYQDKIVSLKQENKRLKREIWNLKKTKGKRK</sequence>
<evidence type="ECO:0000256" key="1">
    <source>
        <dbReference type="SAM" id="Coils"/>
    </source>
</evidence>
<dbReference type="RefSeq" id="WP_196756478.1">
    <property type="nucleotide sequence ID" value="NZ_KQ968748.1"/>
</dbReference>
<gene>
    <name evidence="2" type="ORF">SGADD02_01287</name>
</gene>
<name>A0A139MVW3_9STRE</name>
<comment type="caution">
    <text evidence="2">The sequence shown here is derived from an EMBL/GenBank/DDBJ whole genome shotgun (WGS) entry which is preliminary data.</text>
</comment>
<evidence type="ECO:0000313" key="2">
    <source>
        <dbReference type="EMBL" id="KXT67651.1"/>
    </source>
</evidence>
<dbReference type="EMBL" id="LQOF01000288">
    <property type="protein sequence ID" value="KXT67651.1"/>
    <property type="molecule type" value="Genomic_DNA"/>
</dbReference>
<dbReference type="PATRIC" id="fig|315405.11.peg.1533"/>
<protein>
    <submittedName>
        <fullName evidence="2">Uncharacterized protein</fullName>
    </submittedName>
</protein>
<dbReference type="Proteomes" id="UP000070198">
    <property type="component" value="Unassembled WGS sequence"/>
</dbReference>
<accession>A0A139MVW3</accession>
<dbReference type="AlphaFoldDB" id="A0A139MVW3"/>